<dbReference type="Proteomes" id="UP000022835">
    <property type="component" value="Unassembled WGS sequence"/>
</dbReference>
<dbReference type="Gene3D" id="3.40.50.1820">
    <property type="entry name" value="alpha/beta hydrolase"/>
    <property type="match status" value="1"/>
</dbReference>
<dbReference type="Gene3D" id="1.10.260.130">
    <property type="match status" value="1"/>
</dbReference>
<dbReference type="EMBL" id="JALN02000001">
    <property type="protein sequence ID" value="KDE97423.1"/>
    <property type="molecule type" value="Genomic_DNA"/>
</dbReference>
<dbReference type="GO" id="GO:0016042">
    <property type="term" value="P:lipid catabolic process"/>
    <property type="evidence" value="ECO:0007669"/>
    <property type="project" value="InterPro"/>
</dbReference>
<gene>
    <name evidence="1" type="ORF">Y900_000380</name>
</gene>
<sequence>MHPVSTGAPSPEWIGRAPHEELERGAHPLLPDEDPFYEPPAGFEHAEPGTVLRSRDVQLGFLGLIPQRVRATQLLYRSTDHNGLPQATVTTVLIPSGHTPDQVRNVVSYQCAIDAVASRCFPSYAMRRHAKAVGSLPQLEYLLVAAALAEGWVVSVPDHEGPAGIWGAPYEPGYAVLDGVRAALGFEAFGLAADSQIGLWGYSGGGLATAWAAEVHEDYAPELNIVGAVLGSPVGDLGHTFRRLNGSYLAALPALVVAALAKTYPDLNRVIEQNATEDGLALLRRLETMTTAEAVIRLFRTDFDDLVHPPLEEILATPEVQYVFDNIKLGKAVPDLPVLIVQAVHDSVIDVDDIDDLVHTYSAGGARVTYHRDMFSEHMLLHPMSAPMTLRWLTDRFAQRPIDEHIVRTKWPTLLNPMTYAGMVRLGGIVARVVSGGRVPFRPL</sequence>
<dbReference type="eggNOG" id="COG1073">
    <property type="taxonomic scope" value="Bacteria"/>
</dbReference>
<protein>
    <submittedName>
        <fullName evidence="1">Lipase</fullName>
    </submittedName>
</protein>
<dbReference type="PANTHER" id="PTHR34853">
    <property type="match status" value="1"/>
</dbReference>
<comment type="caution">
    <text evidence="1">The sequence shown here is derived from an EMBL/GenBank/DDBJ whole genome shotgun (WGS) entry which is preliminary data.</text>
</comment>
<dbReference type="Pfam" id="PF03583">
    <property type="entry name" value="LIP"/>
    <property type="match status" value="1"/>
</dbReference>
<dbReference type="InterPro" id="IPR029058">
    <property type="entry name" value="AB_hydrolase_fold"/>
</dbReference>
<dbReference type="PIRSF" id="PIRSF029171">
    <property type="entry name" value="Esterase_LipA"/>
    <property type="match status" value="1"/>
</dbReference>
<dbReference type="RefSeq" id="WP_036337705.1">
    <property type="nucleotide sequence ID" value="NZ_JALN02000001.1"/>
</dbReference>
<accession>A0A064CFA9</accession>
<dbReference type="SUPFAM" id="SSF53474">
    <property type="entry name" value="alpha/beta-Hydrolases"/>
    <property type="match status" value="1"/>
</dbReference>
<proteinExistence type="predicted"/>
<name>A0A064CFA9_9MYCO</name>
<reference evidence="1" key="1">
    <citation type="submission" date="2014-05" db="EMBL/GenBank/DDBJ databases">
        <title>Genome sequence of Mycobacterium aromaticivorans strain JS19b1T (= DSM 45407T).</title>
        <authorList>
            <person name="Kwak Y."/>
            <person name="Park G.-S."/>
            <person name="Li Q.X."/>
            <person name="Lee S.-E."/>
            <person name="Shin J.-H."/>
        </authorList>
    </citation>
    <scope>NUCLEOTIDE SEQUENCE [LARGE SCALE GENOMIC DNA]</scope>
    <source>
        <strain evidence="1">JS19b1</strain>
    </source>
</reference>
<keyword evidence="2" id="KW-1185">Reference proteome</keyword>
<dbReference type="STRING" id="1440774.Y900_000380"/>
<dbReference type="GO" id="GO:0004806">
    <property type="term" value="F:triacylglycerol lipase activity"/>
    <property type="evidence" value="ECO:0007669"/>
    <property type="project" value="InterPro"/>
</dbReference>
<dbReference type="PANTHER" id="PTHR34853:SF1">
    <property type="entry name" value="LIPASE 5"/>
    <property type="match status" value="1"/>
</dbReference>
<dbReference type="InterPro" id="IPR005152">
    <property type="entry name" value="Lipase_secreted"/>
</dbReference>
<organism evidence="1 2">
    <name type="scientific">Mycolicibacterium aromaticivorans JS19b1 = JCM 16368</name>
    <dbReference type="NCBI Taxonomy" id="1440774"/>
    <lineage>
        <taxon>Bacteria</taxon>
        <taxon>Bacillati</taxon>
        <taxon>Actinomycetota</taxon>
        <taxon>Actinomycetes</taxon>
        <taxon>Mycobacteriales</taxon>
        <taxon>Mycobacteriaceae</taxon>
        <taxon>Mycolicibacterium</taxon>
    </lineage>
</organism>
<evidence type="ECO:0000313" key="1">
    <source>
        <dbReference type="EMBL" id="KDE97423.1"/>
    </source>
</evidence>
<dbReference type="OrthoDB" id="9798122at2"/>
<evidence type="ECO:0000313" key="2">
    <source>
        <dbReference type="Proteomes" id="UP000022835"/>
    </source>
</evidence>
<dbReference type="AlphaFoldDB" id="A0A064CFA9"/>